<dbReference type="EMBL" id="JBBUTF010000016">
    <property type="protein sequence ID" value="MEK8027758.1"/>
    <property type="molecule type" value="Genomic_DNA"/>
</dbReference>
<name>A0ABU9BCX2_9BURK</name>
<evidence type="ECO:0000313" key="5">
    <source>
        <dbReference type="Proteomes" id="UP001368500"/>
    </source>
</evidence>
<evidence type="ECO:0000259" key="3">
    <source>
        <dbReference type="Pfam" id="PF18914"/>
    </source>
</evidence>
<accession>A0ABU9BCX2</accession>
<keyword evidence="5" id="KW-1185">Reference proteome</keyword>
<sequence length="435" mass="44659">MPSDPHLVAPSTCPPERAAAAAPPPALRRWWRQIREYLPDVLAFTGALLVAALAAVLLVVLGGCGGGVGTEGTGSYTISSSGTISGYGSIVVNDVHFDESTAAIVADDDSATTADVLALGMTVEVQAGAISTDSAGRQRSTARQVRVVRAILGPVTAVDTAAGTATVLDQTVQVRADTVFGDGLADGLSALGVGQVVEVYGDWDATAQRWLATRIASVTTPVTQYSLRGVVTAVAGATVEVCGRRYDASALSSSGVQAGSEVRLVLAAATAEGAWKATDGQARERDDDDGRQAQLEGVIGQLLSARLLLLDGVVVDIGAAVVSGTPAAGAPARAIGYWRNGQLVATQLVVRATTQVQTFVFEGQLRAVDTTARTVTLRSGSAGQDLTISLAGSSLEWKNGLSLQALAALVGRRFEVKAVLASNGVLQATQIKLER</sequence>
<organism evidence="4 5">
    <name type="scientific">Pseudaquabacterium rugosum</name>
    <dbReference type="NCBI Taxonomy" id="2984194"/>
    <lineage>
        <taxon>Bacteria</taxon>
        <taxon>Pseudomonadati</taxon>
        <taxon>Pseudomonadota</taxon>
        <taxon>Betaproteobacteria</taxon>
        <taxon>Burkholderiales</taxon>
        <taxon>Sphaerotilaceae</taxon>
        <taxon>Pseudaquabacterium</taxon>
    </lineage>
</organism>
<feature type="domain" description="DUF5666" evidence="3">
    <location>
        <begin position="153"/>
        <end position="215"/>
    </location>
</feature>
<evidence type="ECO:0000256" key="2">
    <source>
        <dbReference type="SAM" id="Phobius"/>
    </source>
</evidence>
<protein>
    <submittedName>
        <fullName evidence="4">DUF5666 domain-containing protein</fullName>
    </submittedName>
</protein>
<comment type="caution">
    <text evidence="4">The sequence shown here is derived from an EMBL/GenBank/DDBJ whole genome shotgun (WGS) entry which is preliminary data.</text>
</comment>
<dbReference type="Proteomes" id="UP001368500">
    <property type="component" value="Unassembled WGS sequence"/>
</dbReference>
<gene>
    <name evidence="4" type="ORF">AACH11_17470</name>
</gene>
<feature type="transmembrane region" description="Helical" evidence="2">
    <location>
        <begin position="37"/>
        <end position="61"/>
    </location>
</feature>
<reference evidence="4 5" key="1">
    <citation type="submission" date="2024-04" db="EMBL/GenBank/DDBJ databases">
        <title>Novel species of the genus Ideonella isolated from streams.</title>
        <authorList>
            <person name="Lu H."/>
        </authorList>
    </citation>
    <scope>NUCLEOTIDE SEQUENCE [LARGE SCALE GENOMIC DNA]</scope>
    <source>
        <strain evidence="4 5">BYS139W</strain>
    </source>
</reference>
<feature type="domain" description="DUF5666" evidence="3">
    <location>
        <begin position="363"/>
        <end position="432"/>
    </location>
</feature>
<keyword evidence="2" id="KW-0812">Transmembrane</keyword>
<keyword evidence="2" id="KW-0472">Membrane</keyword>
<dbReference type="Pfam" id="PF18914">
    <property type="entry name" value="DUF5666"/>
    <property type="match status" value="2"/>
</dbReference>
<proteinExistence type="predicted"/>
<feature type="region of interest" description="Disordered" evidence="1">
    <location>
        <begin position="1"/>
        <end position="20"/>
    </location>
</feature>
<evidence type="ECO:0000256" key="1">
    <source>
        <dbReference type="SAM" id="MobiDB-lite"/>
    </source>
</evidence>
<dbReference type="InterPro" id="IPR043724">
    <property type="entry name" value="DUF5666"/>
</dbReference>
<dbReference type="RefSeq" id="WP_341375539.1">
    <property type="nucleotide sequence ID" value="NZ_JBBUTF010000016.1"/>
</dbReference>
<keyword evidence="2" id="KW-1133">Transmembrane helix</keyword>
<evidence type="ECO:0000313" key="4">
    <source>
        <dbReference type="EMBL" id="MEK8027758.1"/>
    </source>
</evidence>